<accession>A0A420Y6U9</accession>
<keyword evidence="4" id="KW-0238">DNA-binding</keyword>
<evidence type="ECO:0000313" key="8">
    <source>
        <dbReference type="Proteomes" id="UP000275385"/>
    </source>
</evidence>
<evidence type="ECO:0000256" key="3">
    <source>
        <dbReference type="ARBA" id="ARBA00023015"/>
    </source>
</evidence>
<dbReference type="PANTHER" id="PTHR37534">
    <property type="entry name" value="TRANSCRIPTIONAL ACTIVATOR PROTEIN UGA3"/>
    <property type="match status" value="1"/>
</dbReference>
<keyword evidence="8" id="KW-1185">Reference proteome</keyword>
<dbReference type="GO" id="GO:0005634">
    <property type="term" value="C:nucleus"/>
    <property type="evidence" value="ECO:0007669"/>
    <property type="project" value="UniProtKB-SubCell"/>
</dbReference>
<evidence type="ECO:0000256" key="2">
    <source>
        <dbReference type="ARBA" id="ARBA00022833"/>
    </source>
</evidence>
<dbReference type="EMBL" id="QVQW01000042">
    <property type="protein sequence ID" value="RKU43490.1"/>
    <property type="molecule type" value="Genomic_DNA"/>
</dbReference>
<evidence type="ECO:0000313" key="7">
    <source>
        <dbReference type="EMBL" id="RKU43490.1"/>
    </source>
</evidence>
<evidence type="ECO:0000256" key="5">
    <source>
        <dbReference type="ARBA" id="ARBA00023163"/>
    </source>
</evidence>
<keyword evidence="3" id="KW-0805">Transcription regulation</keyword>
<reference evidence="7 8" key="1">
    <citation type="submission" date="2018-08" db="EMBL/GenBank/DDBJ databases">
        <title>Draft genome of the lignicolous fungus Coniochaeta pulveracea.</title>
        <authorList>
            <person name="Borstlap C.J."/>
            <person name="De Witt R.N."/>
            <person name="Botha A."/>
            <person name="Volschenk H."/>
        </authorList>
    </citation>
    <scope>NUCLEOTIDE SEQUENCE [LARGE SCALE GENOMIC DNA]</scope>
    <source>
        <strain evidence="7 8">CAB683</strain>
    </source>
</reference>
<dbReference type="STRING" id="177199.A0A420Y6U9"/>
<comment type="caution">
    <text evidence="7">The sequence shown here is derived from an EMBL/GenBank/DDBJ whole genome shotgun (WGS) entry which is preliminary data.</text>
</comment>
<evidence type="ECO:0008006" key="9">
    <source>
        <dbReference type="Google" id="ProtNLM"/>
    </source>
</evidence>
<gene>
    <name evidence="7" type="ORF">DL546_003638</name>
</gene>
<keyword evidence="2" id="KW-0862">Zinc</keyword>
<dbReference type="Pfam" id="PF11951">
    <property type="entry name" value="Fungal_trans_2"/>
    <property type="match status" value="1"/>
</dbReference>
<protein>
    <recommendedName>
        <fullName evidence="9">Transcription factor domain-containing protein</fullName>
    </recommendedName>
</protein>
<comment type="subcellular location">
    <subcellularLocation>
        <location evidence="1">Nucleus</location>
    </subcellularLocation>
</comment>
<organism evidence="7 8">
    <name type="scientific">Coniochaeta pulveracea</name>
    <dbReference type="NCBI Taxonomy" id="177199"/>
    <lineage>
        <taxon>Eukaryota</taxon>
        <taxon>Fungi</taxon>
        <taxon>Dikarya</taxon>
        <taxon>Ascomycota</taxon>
        <taxon>Pezizomycotina</taxon>
        <taxon>Sordariomycetes</taxon>
        <taxon>Sordariomycetidae</taxon>
        <taxon>Coniochaetales</taxon>
        <taxon>Coniochaetaceae</taxon>
        <taxon>Coniochaeta</taxon>
    </lineage>
</organism>
<proteinExistence type="predicted"/>
<dbReference type="InterPro" id="IPR021858">
    <property type="entry name" value="Fun_TF"/>
</dbReference>
<evidence type="ECO:0000256" key="6">
    <source>
        <dbReference type="ARBA" id="ARBA00023242"/>
    </source>
</evidence>
<dbReference type="PANTHER" id="PTHR37534:SF20">
    <property type="entry name" value="PRO1A C6 ZINK-FINGER PROTEIN"/>
    <property type="match status" value="1"/>
</dbReference>
<dbReference type="AlphaFoldDB" id="A0A420Y6U9"/>
<keyword evidence="5" id="KW-0804">Transcription</keyword>
<dbReference type="Proteomes" id="UP000275385">
    <property type="component" value="Unassembled WGS sequence"/>
</dbReference>
<keyword evidence="6" id="KW-0539">Nucleus</keyword>
<dbReference type="GO" id="GO:0003677">
    <property type="term" value="F:DNA binding"/>
    <property type="evidence" value="ECO:0007669"/>
    <property type="project" value="UniProtKB-KW"/>
</dbReference>
<name>A0A420Y6U9_9PEZI</name>
<evidence type="ECO:0000256" key="1">
    <source>
        <dbReference type="ARBA" id="ARBA00004123"/>
    </source>
</evidence>
<evidence type="ECO:0000256" key="4">
    <source>
        <dbReference type="ARBA" id="ARBA00023125"/>
    </source>
</evidence>
<sequence>MKEFQADIQELNNRGIHGYLKENTRAFSSMVQVLSFEVAIANTGNWQIHLQAASFLFDQIMEQRGRAEDGSPCWYRLLRELGDGPVVPHSVPAIHQPWNADQASLRFFTASLLFFDTISATALEQSPSLQKYHNHLLTTFPMCCASHPSLACKPYLDMEDYFGVPNWVFLAIGRIASLAAWKREQKQANSLSITCLVARAVDIEQDLRTRTIELDLWLNSLPPTQVVVVDPSNPLSTPTFAPYDRALISRIWAQAALTYLLVVVSGWQPSNTDIRTSITTTISLLQRLSSPVSLRTVVWPFAVTGCLATLCQEQFFRDLVTSMGPLQAFGTVREALQVMEHVWGRRDCLELMPDTWNFGASFVSLGHPALLV</sequence>
<dbReference type="OrthoDB" id="5213892at2759"/>